<dbReference type="AlphaFoldDB" id="W1YSV5"/>
<proteinExistence type="predicted"/>
<feature type="non-terminal residue" evidence="2">
    <location>
        <position position="87"/>
    </location>
</feature>
<feature type="non-terminal residue" evidence="2">
    <location>
        <position position="1"/>
    </location>
</feature>
<comment type="caution">
    <text evidence="2">The sequence shown here is derived from an EMBL/GenBank/DDBJ whole genome shotgun (WGS) entry which is preliminary data.</text>
</comment>
<keyword evidence="1" id="KW-0472">Membrane</keyword>
<keyword evidence="1" id="KW-0812">Transmembrane</keyword>
<name>W1YSV5_9ZZZZ</name>
<gene>
    <name evidence="2" type="ORF">Q604_UNBC00604G0001</name>
</gene>
<keyword evidence="1" id="KW-1133">Transmembrane helix</keyword>
<reference evidence="2" key="1">
    <citation type="submission" date="2013-12" db="EMBL/GenBank/DDBJ databases">
        <title>A Varibaculum cambriense genome reconstructed from a premature infant gut community with otherwise low bacterial novelty that shifts toward anaerobic metabolism during the third week of life.</title>
        <authorList>
            <person name="Brown C.T."/>
            <person name="Sharon I."/>
            <person name="Thomas B.C."/>
            <person name="Castelle C.J."/>
            <person name="Morowitz M.J."/>
            <person name="Banfield J.F."/>
        </authorList>
    </citation>
    <scope>NUCLEOTIDE SEQUENCE</scope>
</reference>
<organism evidence="2">
    <name type="scientific">human gut metagenome</name>
    <dbReference type="NCBI Taxonomy" id="408170"/>
    <lineage>
        <taxon>unclassified sequences</taxon>
        <taxon>metagenomes</taxon>
        <taxon>organismal metagenomes</taxon>
    </lineage>
</organism>
<evidence type="ECO:0000256" key="1">
    <source>
        <dbReference type="SAM" id="Phobius"/>
    </source>
</evidence>
<dbReference type="EMBL" id="AZMM01000604">
    <property type="protein sequence ID" value="ETJ45396.1"/>
    <property type="molecule type" value="Genomic_DNA"/>
</dbReference>
<sequence>PPVTVTVPVFTVPAAPSNLTALAPPVVNVLFTPSIMEEPIVALPAVILLVFVPSVIVLDVALDVFTLPLPSSITLLSTVVLLDFVPS</sequence>
<protein>
    <submittedName>
        <fullName evidence="2">Uncharacterized protein</fullName>
    </submittedName>
</protein>
<accession>W1YSV5</accession>
<feature type="transmembrane region" description="Helical" evidence="1">
    <location>
        <begin position="40"/>
        <end position="58"/>
    </location>
</feature>
<evidence type="ECO:0000313" key="2">
    <source>
        <dbReference type="EMBL" id="ETJ45396.1"/>
    </source>
</evidence>